<protein>
    <recommendedName>
        <fullName evidence="6">Ribosomal RNA small subunit methyltransferase H</fullName>
        <ecNumber evidence="6">2.1.1.199</ecNumber>
    </recommendedName>
    <alternativeName>
        <fullName evidence="6">16S rRNA m(4)C1402 methyltransferase</fullName>
    </alternativeName>
    <alternativeName>
        <fullName evidence="6">rRNA (cytosine-N(4)-)-methyltransferase RsmH</fullName>
    </alternativeName>
</protein>
<evidence type="ECO:0000256" key="5">
    <source>
        <dbReference type="ARBA" id="ARBA00022691"/>
    </source>
</evidence>
<accession>A0A0K2LBL2</accession>
<evidence type="ECO:0000256" key="2">
    <source>
        <dbReference type="ARBA" id="ARBA00022552"/>
    </source>
</evidence>
<dbReference type="PIRSF" id="PIRSF004486">
    <property type="entry name" value="MraW"/>
    <property type="match status" value="1"/>
</dbReference>
<dbReference type="PANTHER" id="PTHR11265">
    <property type="entry name" value="S-ADENOSYL-METHYLTRANSFERASE MRAW"/>
    <property type="match status" value="1"/>
</dbReference>
<keyword evidence="5 6" id="KW-0949">S-adenosyl-L-methionine</keyword>
<dbReference type="AlphaFoldDB" id="A0A0K2LBL2"/>
<feature type="binding site" evidence="6">
    <location>
        <begin position="36"/>
        <end position="38"/>
    </location>
    <ligand>
        <name>S-adenosyl-L-methionine</name>
        <dbReference type="ChEBI" id="CHEBI:59789"/>
    </ligand>
</feature>
<dbReference type="EMBL" id="CP012559">
    <property type="protein sequence ID" value="ALB28697.1"/>
    <property type="molecule type" value="Genomic_DNA"/>
</dbReference>
<proteinExistence type="inferred from homology"/>
<feature type="binding site" evidence="6">
    <location>
        <position position="86"/>
    </location>
    <ligand>
        <name>S-adenosyl-L-methionine</name>
        <dbReference type="ChEBI" id="CHEBI:59789"/>
    </ligand>
</feature>
<keyword evidence="6" id="KW-0963">Cytoplasm</keyword>
<comment type="function">
    <text evidence="6">Specifically methylates the N4 position of cytidine in position 1402 (C1402) of 16S rRNA.</text>
</comment>
<feature type="binding site" evidence="6">
    <location>
        <position position="107"/>
    </location>
    <ligand>
        <name>S-adenosyl-L-methionine</name>
        <dbReference type="ChEBI" id="CHEBI:59789"/>
    </ligand>
</feature>
<dbReference type="NCBIfam" id="TIGR00006">
    <property type="entry name" value="16S rRNA (cytosine(1402)-N(4))-methyltransferase RsmH"/>
    <property type="match status" value="1"/>
</dbReference>
<gene>
    <name evidence="6" type="primary">rsmH</name>
    <name evidence="7" type="ORF">JP39_04620</name>
</gene>
<evidence type="ECO:0000256" key="1">
    <source>
        <dbReference type="ARBA" id="ARBA00010396"/>
    </source>
</evidence>
<dbReference type="STRING" id="1074467.JP39_04620"/>
<feature type="binding site" evidence="6">
    <location>
        <position position="114"/>
    </location>
    <ligand>
        <name>S-adenosyl-L-methionine</name>
        <dbReference type="ChEBI" id="CHEBI:59789"/>
    </ligand>
</feature>
<evidence type="ECO:0000256" key="3">
    <source>
        <dbReference type="ARBA" id="ARBA00022603"/>
    </source>
</evidence>
<comment type="similarity">
    <text evidence="1 6">Belongs to the methyltransferase superfamily. RsmH family.</text>
</comment>
<feature type="binding site" evidence="6">
    <location>
        <position position="55"/>
    </location>
    <ligand>
        <name>S-adenosyl-L-methionine</name>
        <dbReference type="ChEBI" id="CHEBI:59789"/>
    </ligand>
</feature>
<dbReference type="HAMAP" id="MF_01007">
    <property type="entry name" value="16SrRNA_methyltr_H"/>
    <property type="match status" value="1"/>
</dbReference>
<name>A0A0K2LBL2_9LACO</name>
<dbReference type="PANTHER" id="PTHR11265:SF0">
    <property type="entry name" value="12S RRNA N4-METHYLCYTIDINE METHYLTRANSFERASE"/>
    <property type="match status" value="1"/>
</dbReference>
<comment type="catalytic activity">
    <reaction evidence="6">
        <text>cytidine(1402) in 16S rRNA + S-adenosyl-L-methionine = N(4)-methylcytidine(1402) in 16S rRNA + S-adenosyl-L-homocysteine + H(+)</text>
        <dbReference type="Rhea" id="RHEA:42928"/>
        <dbReference type="Rhea" id="RHEA-COMP:10286"/>
        <dbReference type="Rhea" id="RHEA-COMP:10287"/>
        <dbReference type="ChEBI" id="CHEBI:15378"/>
        <dbReference type="ChEBI" id="CHEBI:57856"/>
        <dbReference type="ChEBI" id="CHEBI:59789"/>
        <dbReference type="ChEBI" id="CHEBI:74506"/>
        <dbReference type="ChEBI" id="CHEBI:82748"/>
        <dbReference type="EC" id="2.1.1.199"/>
    </reaction>
</comment>
<dbReference type="SUPFAM" id="SSF53335">
    <property type="entry name" value="S-adenosyl-L-methionine-dependent methyltransferases"/>
    <property type="match status" value="1"/>
</dbReference>
<dbReference type="Proteomes" id="UP000061546">
    <property type="component" value="Chromosome"/>
</dbReference>
<dbReference type="GO" id="GO:0070475">
    <property type="term" value="P:rRNA base methylation"/>
    <property type="evidence" value="ECO:0007669"/>
    <property type="project" value="UniProtKB-UniRule"/>
</dbReference>
<organism evidence="7 8">
    <name type="scientific">Companilactobacillus heilongjiangensis</name>
    <dbReference type="NCBI Taxonomy" id="1074467"/>
    <lineage>
        <taxon>Bacteria</taxon>
        <taxon>Bacillati</taxon>
        <taxon>Bacillota</taxon>
        <taxon>Bacilli</taxon>
        <taxon>Lactobacillales</taxon>
        <taxon>Lactobacillaceae</taxon>
        <taxon>Companilactobacillus</taxon>
    </lineage>
</organism>
<comment type="subcellular location">
    <subcellularLocation>
        <location evidence="6">Cytoplasm</location>
    </subcellularLocation>
</comment>
<dbReference type="GO" id="GO:0005737">
    <property type="term" value="C:cytoplasm"/>
    <property type="evidence" value="ECO:0007669"/>
    <property type="project" value="UniProtKB-SubCell"/>
</dbReference>
<reference evidence="7 8" key="1">
    <citation type="submission" date="2015-08" db="EMBL/GenBank/DDBJ databases">
        <title>Genomic sequence of Lactobacillus heilongjiangensis DSM 28069, isolated from Chinese traditional pickle.</title>
        <authorList>
            <person name="Jiang X."/>
            <person name="Zheng B."/>
            <person name="Cheng H."/>
        </authorList>
    </citation>
    <scope>NUCLEOTIDE SEQUENCE [LARGE SCALE GENOMIC DNA]</scope>
    <source>
        <strain evidence="7 8">DSM 28069</strain>
    </source>
</reference>
<keyword evidence="8" id="KW-1185">Reference proteome</keyword>
<keyword evidence="4 6" id="KW-0808">Transferase</keyword>
<dbReference type="Pfam" id="PF01795">
    <property type="entry name" value="Methyltransf_5"/>
    <property type="match status" value="1"/>
</dbReference>
<keyword evidence="2 6" id="KW-0698">rRNA processing</keyword>
<keyword evidence="3 6" id="KW-0489">Methyltransferase</keyword>
<dbReference type="InterPro" id="IPR023397">
    <property type="entry name" value="SAM-dep_MeTrfase_MraW_recog"/>
</dbReference>
<evidence type="ECO:0000256" key="4">
    <source>
        <dbReference type="ARBA" id="ARBA00022679"/>
    </source>
</evidence>
<dbReference type="OrthoDB" id="9806637at2"/>
<evidence type="ECO:0000313" key="8">
    <source>
        <dbReference type="Proteomes" id="UP000061546"/>
    </source>
</evidence>
<dbReference type="RefSeq" id="WP_041499483.1">
    <property type="nucleotide sequence ID" value="NZ_BJDV01000011.1"/>
</dbReference>
<evidence type="ECO:0000313" key="7">
    <source>
        <dbReference type="EMBL" id="ALB28697.1"/>
    </source>
</evidence>
<dbReference type="KEGG" id="lhi:JP39_04620"/>
<dbReference type="Gene3D" id="1.10.150.170">
    <property type="entry name" value="Putative methyltransferase TM0872, insert domain"/>
    <property type="match status" value="1"/>
</dbReference>
<dbReference type="GO" id="GO:0071424">
    <property type="term" value="F:rRNA (cytosine-N4-)-methyltransferase activity"/>
    <property type="evidence" value="ECO:0007669"/>
    <property type="project" value="UniProtKB-UniRule"/>
</dbReference>
<dbReference type="InterPro" id="IPR029063">
    <property type="entry name" value="SAM-dependent_MTases_sf"/>
</dbReference>
<dbReference type="Gene3D" id="3.40.50.150">
    <property type="entry name" value="Vaccinia Virus protein VP39"/>
    <property type="match status" value="1"/>
</dbReference>
<dbReference type="SUPFAM" id="SSF81799">
    <property type="entry name" value="Putative methyltransferase TM0872, insert domain"/>
    <property type="match status" value="1"/>
</dbReference>
<evidence type="ECO:0000256" key="6">
    <source>
        <dbReference type="HAMAP-Rule" id="MF_01007"/>
    </source>
</evidence>
<sequence>MTSNVYQHKTVLLKETIDEINPHDNGIYVDATFGRGGHTKELLSRVHNSHLYVFDRDEAAIEVGESIQNNADIIGDNSLTLIRDNFENMQERLNELGVEKVDGVVYDLGVSSPQFDDAVRGFSYKKEARLDMRMDQRQDLDAEKIVNDWTYSELVGIFYKYSDEKFAKQIARAIERTREEHRITSTLELADIIKNAIPAAARRTGGHPAKRVFQAIRIAVNDELGSLERSLAQAIDLLAPKGRISVITFQSKEDRIVKHIFKDNSHVDLPRGLPVIPDDIKPVLKEITRKPILPNTEELSENNRAHSAKLRVVEKI</sequence>
<dbReference type="EC" id="2.1.1.199" evidence="6"/>
<dbReference type="InterPro" id="IPR002903">
    <property type="entry name" value="RsmH"/>
</dbReference>